<comment type="caution">
    <text evidence="3">The sequence shown here is derived from an EMBL/GenBank/DDBJ whole genome shotgun (WGS) entry which is preliminary data.</text>
</comment>
<reference evidence="3" key="1">
    <citation type="submission" date="2016-03" db="EMBL/GenBank/DDBJ databases">
        <title>Mechanisms controlling the formation of the plant cell surface in tip-growing cells are functionally conserved among land plants.</title>
        <authorList>
            <person name="Honkanen S."/>
            <person name="Jones V.A."/>
            <person name="Morieri G."/>
            <person name="Champion C."/>
            <person name="Hetherington A.J."/>
            <person name="Kelly S."/>
            <person name="Saint-Marcoux D."/>
            <person name="Proust H."/>
            <person name="Prescott H."/>
            <person name="Dolan L."/>
        </authorList>
    </citation>
    <scope>NUCLEOTIDE SEQUENCE [LARGE SCALE GENOMIC DNA]</scope>
    <source>
        <tissue evidence="3">Whole gametophyte</tissue>
    </source>
</reference>
<dbReference type="AlphaFoldDB" id="A0A176VQ41"/>
<sequence length="446" mass="47205">MGSLDCLGALAPQFLGLQADGAVKEAVGCGKGGDTMMKQQQQRPADSEWHSISLDEASRPEVEYCFKLVERKDGSETRPLFGSSEVSQQTRKLELSLCGLSRDGKGDEAKSMGSYPDGLKKDRSYITMEALDSSNGVKELSCGGLLSGDGKHSLFDGLGSLLHSFKTSDLDDSSNTDVAGMLQPEHTTTKTSSTTMAASPCKESFPKRGALFEARDPQSRSDALPLAHYRPEGPAWCSSRCDGGEQKRDGASIAPKGNNPNSSSPVNMNCKKPPKPPKPPRHPGRATSLDSATIAAHRAAAARRKMLKQAAAKRKARVAAPASSGTPFIALALTLGFGILMVFQGLFVQSSATYGDSDKAFVDVPSDQFGHFSAEADNSYGYPYQIDAGEQGANEVADPGKAEMLISNAFFKSMQEIQSSSSGRGSLPSSDRAAGDVVDTSRRASG</sequence>
<feature type="compositionally biased region" description="Basic residues" evidence="1">
    <location>
        <begin position="272"/>
        <end position="284"/>
    </location>
</feature>
<proteinExistence type="predicted"/>
<feature type="region of interest" description="Disordered" evidence="1">
    <location>
        <begin position="417"/>
        <end position="446"/>
    </location>
</feature>
<name>A0A176VQ41_MARPO</name>
<evidence type="ECO:0000256" key="1">
    <source>
        <dbReference type="SAM" id="MobiDB-lite"/>
    </source>
</evidence>
<gene>
    <name evidence="3" type="ORF">AXG93_1231s1120</name>
</gene>
<keyword evidence="2" id="KW-0472">Membrane</keyword>
<evidence type="ECO:0000256" key="2">
    <source>
        <dbReference type="SAM" id="Phobius"/>
    </source>
</evidence>
<keyword evidence="2" id="KW-0812">Transmembrane</keyword>
<evidence type="ECO:0000313" key="3">
    <source>
        <dbReference type="EMBL" id="OAE22999.1"/>
    </source>
</evidence>
<dbReference type="Proteomes" id="UP000077202">
    <property type="component" value="Unassembled WGS sequence"/>
</dbReference>
<keyword evidence="2" id="KW-1133">Transmembrane helix</keyword>
<organism evidence="3 4">
    <name type="scientific">Marchantia polymorpha subsp. ruderalis</name>
    <dbReference type="NCBI Taxonomy" id="1480154"/>
    <lineage>
        <taxon>Eukaryota</taxon>
        <taxon>Viridiplantae</taxon>
        <taxon>Streptophyta</taxon>
        <taxon>Embryophyta</taxon>
        <taxon>Marchantiophyta</taxon>
        <taxon>Marchantiopsida</taxon>
        <taxon>Marchantiidae</taxon>
        <taxon>Marchantiales</taxon>
        <taxon>Marchantiaceae</taxon>
        <taxon>Marchantia</taxon>
    </lineage>
</organism>
<accession>A0A176VQ41</accession>
<dbReference type="EMBL" id="LVLJ01002972">
    <property type="protein sequence ID" value="OAE22999.1"/>
    <property type="molecule type" value="Genomic_DNA"/>
</dbReference>
<feature type="compositionally biased region" description="Low complexity" evidence="1">
    <location>
        <begin position="419"/>
        <end position="430"/>
    </location>
</feature>
<feature type="region of interest" description="Disordered" evidence="1">
    <location>
        <begin position="235"/>
        <end position="291"/>
    </location>
</feature>
<keyword evidence="4" id="KW-1185">Reference proteome</keyword>
<feature type="transmembrane region" description="Helical" evidence="2">
    <location>
        <begin position="328"/>
        <end position="348"/>
    </location>
</feature>
<evidence type="ECO:0000313" key="4">
    <source>
        <dbReference type="Proteomes" id="UP000077202"/>
    </source>
</evidence>
<protein>
    <submittedName>
        <fullName evidence="3">Uncharacterized protein</fullName>
    </submittedName>
</protein>
<feature type="region of interest" description="Disordered" evidence="1">
    <location>
        <begin position="183"/>
        <end position="202"/>
    </location>
</feature>